<protein>
    <submittedName>
        <fullName evidence="2">Uncharacterized protein</fullName>
    </submittedName>
</protein>
<dbReference type="EMBL" id="LPDO01000040">
    <property type="protein sequence ID" value="KVT57928.1"/>
    <property type="molecule type" value="Genomic_DNA"/>
</dbReference>
<evidence type="ECO:0000256" key="1">
    <source>
        <dbReference type="SAM" id="SignalP"/>
    </source>
</evidence>
<evidence type="ECO:0000313" key="3">
    <source>
        <dbReference type="Proteomes" id="UP000056732"/>
    </source>
</evidence>
<name>A0AAW3NHM9_9BURK</name>
<sequence>MIKRITFVAVLSAFLAACGGGDDSSSAPANSAPAIKLTYSGVPLVSATNKSRMMAAADTPASSAGTSDSQDTIQRLRDAFKARGADIGVYPGIINGSRLHDLVMSENSGVGPTNAELAAANVSITTWTLVNFQYDDMTGYIDTPEKQTMTAQFYKDIRVFAARQYIKGNVVYFANPILSCLPDKFDVTGRQIPTAAASLWGALSWGDGNVGHAIGGIRPTPEQMGSDCQTPDATAQASYIDSIADPLVANYKTALDTIDKCKHNPQAIPENERAGQCWGITPDKQ</sequence>
<feature type="chain" id="PRO_5043576620" evidence="1">
    <location>
        <begin position="20"/>
        <end position="285"/>
    </location>
</feature>
<keyword evidence="1" id="KW-0732">Signal</keyword>
<reference evidence="2 3" key="1">
    <citation type="submission" date="2015-11" db="EMBL/GenBank/DDBJ databases">
        <title>Expanding the genomic diversity of Burkholderia species for the development of highly accurate diagnostics.</title>
        <authorList>
            <person name="Sahl J."/>
            <person name="Keim P."/>
            <person name="Wagner D."/>
        </authorList>
    </citation>
    <scope>NUCLEOTIDE SEQUENCE [LARGE SCALE GENOMIC DNA]</scope>
    <source>
        <strain evidence="2 3">MSMB1137WGS</strain>
    </source>
</reference>
<proteinExistence type="predicted"/>
<gene>
    <name evidence="2" type="ORF">WK53_28155</name>
</gene>
<comment type="caution">
    <text evidence="2">The sequence shown here is derived from an EMBL/GenBank/DDBJ whole genome shotgun (WGS) entry which is preliminary data.</text>
</comment>
<organism evidence="2 3">
    <name type="scientific">Burkholderia ubonensis</name>
    <dbReference type="NCBI Taxonomy" id="101571"/>
    <lineage>
        <taxon>Bacteria</taxon>
        <taxon>Pseudomonadati</taxon>
        <taxon>Pseudomonadota</taxon>
        <taxon>Betaproteobacteria</taxon>
        <taxon>Burkholderiales</taxon>
        <taxon>Burkholderiaceae</taxon>
        <taxon>Burkholderia</taxon>
        <taxon>Burkholderia cepacia complex</taxon>
    </lineage>
</organism>
<dbReference type="Proteomes" id="UP000056732">
    <property type="component" value="Unassembled WGS sequence"/>
</dbReference>
<accession>A0AAW3NHM9</accession>
<dbReference type="PROSITE" id="PS51257">
    <property type="entry name" value="PROKAR_LIPOPROTEIN"/>
    <property type="match status" value="1"/>
</dbReference>
<evidence type="ECO:0000313" key="2">
    <source>
        <dbReference type="EMBL" id="KVT57928.1"/>
    </source>
</evidence>
<dbReference type="AlphaFoldDB" id="A0AAW3NHM9"/>
<feature type="signal peptide" evidence="1">
    <location>
        <begin position="1"/>
        <end position="19"/>
    </location>
</feature>